<dbReference type="PANTHER" id="PTHR11455:SF18">
    <property type="entry name" value="SI:CH1073-390K14.1"/>
    <property type="match status" value="1"/>
</dbReference>
<dbReference type="GO" id="GO:0071949">
    <property type="term" value="F:FAD binding"/>
    <property type="evidence" value="ECO:0007669"/>
    <property type="project" value="TreeGrafter"/>
</dbReference>
<dbReference type="GO" id="GO:0003677">
    <property type="term" value="F:DNA binding"/>
    <property type="evidence" value="ECO:0007669"/>
    <property type="project" value="TreeGrafter"/>
</dbReference>
<dbReference type="PROSITE" id="PS51645">
    <property type="entry name" value="PHR_CRY_ALPHA_BETA"/>
    <property type="match status" value="1"/>
</dbReference>
<feature type="domain" description="Photolyase/cryptochrome alpha/beta" evidence="5">
    <location>
        <begin position="18"/>
        <end position="147"/>
    </location>
</feature>
<dbReference type="InterPro" id="IPR006050">
    <property type="entry name" value="DNA_photolyase_N"/>
</dbReference>
<dbReference type="Pfam" id="PF03441">
    <property type="entry name" value="FAD_binding_7"/>
    <property type="match status" value="1"/>
</dbReference>
<organism evidence="6 7">
    <name type="scientific">Galdieria partita</name>
    <dbReference type="NCBI Taxonomy" id="83374"/>
    <lineage>
        <taxon>Eukaryota</taxon>
        <taxon>Rhodophyta</taxon>
        <taxon>Bangiophyceae</taxon>
        <taxon>Galdieriales</taxon>
        <taxon>Galdieriaceae</taxon>
        <taxon>Galdieria</taxon>
    </lineage>
</organism>
<name>A0A9C7PRU7_9RHOD</name>
<comment type="cofactor">
    <cofactor evidence="4">
        <name>FAD</name>
        <dbReference type="ChEBI" id="CHEBI:57692"/>
    </cofactor>
    <text evidence="4">Binds 1 FAD per subunit.</text>
</comment>
<reference evidence="6" key="2">
    <citation type="submission" date="2022-01" db="EMBL/GenBank/DDBJ databases">
        <authorList>
            <person name="Hirooka S."/>
            <person name="Miyagishima S.Y."/>
        </authorList>
    </citation>
    <scope>NUCLEOTIDE SEQUENCE</scope>
    <source>
        <strain evidence="6">NBRC 102759</strain>
    </source>
</reference>
<dbReference type="OrthoDB" id="435881at2759"/>
<dbReference type="Pfam" id="PF00875">
    <property type="entry name" value="DNA_photolyase"/>
    <property type="match status" value="1"/>
</dbReference>
<comment type="similarity">
    <text evidence="1">Belongs to the DNA photolyase class-1 family.</text>
</comment>
<dbReference type="Gene3D" id="1.25.40.80">
    <property type="match status" value="1"/>
</dbReference>
<dbReference type="GO" id="GO:0003904">
    <property type="term" value="F:deoxyribodipyrimidine photo-lyase activity"/>
    <property type="evidence" value="ECO:0007669"/>
    <property type="project" value="TreeGrafter"/>
</dbReference>
<reference evidence="6" key="1">
    <citation type="journal article" date="2022" name="Proc. Natl. Acad. Sci. U.S.A.">
        <title>Life cycle and functional genomics of the unicellular red alga Galdieria for elucidating algal and plant evolution and industrial use.</title>
        <authorList>
            <person name="Hirooka S."/>
            <person name="Itabashi T."/>
            <person name="Ichinose T.M."/>
            <person name="Onuma R."/>
            <person name="Fujiwara T."/>
            <person name="Yamashita S."/>
            <person name="Jong L.W."/>
            <person name="Tomita R."/>
            <person name="Iwane A.H."/>
            <person name="Miyagishima S.Y."/>
        </authorList>
    </citation>
    <scope>NUCLEOTIDE SEQUENCE</scope>
    <source>
        <strain evidence="6">NBRC 102759</strain>
    </source>
</reference>
<dbReference type="GO" id="GO:0005737">
    <property type="term" value="C:cytoplasm"/>
    <property type="evidence" value="ECO:0007669"/>
    <property type="project" value="TreeGrafter"/>
</dbReference>
<dbReference type="GO" id="GO:0005634">
    <property type="term" value="C:nucleus"/>
    <property type="evidence" value="ECO:0007669"/>
    <property type="project" value="TreeGrafter"/>
</dbReference>
<gene>
    <name evidence="6" type="ORF">GpartN1_g1136.t1</name>
</gene>
<dbReference type="GO" id="GO:0043153">
    <property type="term" value="P:entrainment of circadian clock by photoperiod"/>
    <property type="evidence" value="ECO:0007669"/>
    <property type="project" value="TreeGrafter"/>
</dbReference>
<evidence type="ECO:0000313" key="7">
    <source>
        <dbReference type="Proteomes" id="UP001061958"/>
    </source>
</evidence>
<evidence type="ECO:0000313" key="6">
    <source>
        <dbReference type="EMBL" id="GJQ09345.1"/>
    </source>
</evidence>
<keyword evidence="3 4" id="KW-0274">FAD</keyword>
<dbReference type="GO" id="GO:0032922">
    <property type="term" value="P:circadian regulation of gene expression"/>
    <property type="evidence" value="ECO:0007669"/>
    <property type="project" value="TreeGrafter"/>
</dbReference>
<evidence type="ECO:0000256" key="4">
    <source>
        <dbReference type="PIRSR" id="PIRSR602081-1"/>
    </source>
</evidence>
<accession>A0A9C7PRU7</accession>
<feature type="binding site" evidence="4">
    <location>
        <position position="295"/>
    </location>
    <ligand>
        <name>FAD</name>
        <dbReference type="ChEBI" id="CHEBI:57692"/>
    </ligand>
</feature>
<dbReference type="InterPro" id="IPR002081">
    <property type="entry name" value="Cryptochrome/DNA_photolyase_1"/>
</dbReference>
<dbReference type="AlphaFoldDB" id="A0A9C7PRU7"/>
<sequence length="866" mass="101294">MIGQESYKINYVAQDKSVSIVWFRGHDLRIHDNHALSAAVERGCGILPLFIWDEESAENVEFGVFWKWWLLTSLGCLHKQLQKLGNRLVFLKGNIEETLVSFVKKVGADTVFWNRDFNPCSLFLDKKVIGKMNSLQVKTSIHEGNIWSSQLLRRDDQQPMYLPETFSVFVKRWVLSMSLRPLDKPKNILKPTIPSMDDIENVHLYDTQHEISIQVETDKWSPGCVPAKDALKKVLNSLVFNCNENNLLKHRPMASILSPYIRFGEITSHQVYYELNKMYQSNLNFHNSSFKEFQFLRNLCVRDYYSYLFLYHPEQTRSCFMEYFSYFPSRFDKYVYDLFIQGQTGYPIIDAAIRSLRCRGWIHTCLRSLLVKFFVFFLMLPWNIGCRWFYSSFIDAEFYMATIFTEKVLESSITSSLNNIVYHSGISRKIDPFGNFIKRWVSELSNMDSRYIHSPWKASKEHLNSFGVKLGISYPFPIIYPRLARKRAIEAILFFQTLFPPFKIRRIFQERNIDCYGNRKRSYKCVSNSIKWGSSKCKRTFHNLASDVQHFDGNMLQSEKQSNNTCNMITEGTPILRVLCSGQQVHHISPLIANVSNVSSHATTSTAAERSPWLSVFDSWNMEEMTSPQILSPSFEFMAFSPYRDDIKKYSSLFDTEECESPHVLWSPRNHLISKSRARKDKEYSLLSIDISLPKQHPIHSYEFNDEQENVLVDSLSIQGSNMSQNELVGLEYHNDIFPNKTSREQISFLQLSREEKQRALEDISEDSSSIFGPLARFILRNYVLTECSSRNDSKDFIRLRNIKNDYDDWKPAKANSLKLSQMKQFFGVFLKLDVSDERDRHYHGGIRGPYVYGIKRRRLDKLEEM</sequence>
<dbReference type="Proteomes" id="UP001061958">
    <property type="component" value="Unassembled WGS sequence"/>
</dbReference>
<dbReference type="SUPFAM" id="SSF48173">
    <property type="entry name" value="Cryptochrome/photolyase FAD-binding domain"/>
    <property type="match status" value="1"/>
</dbReference>
<dbReference type="Gene3D" id="1.10.579.10">
    <property type="entry name" value="DNA Cyclobutane Dipyrimidine Photolyase, subunit A, domain 3"/>
    <property type="match status" value="1"/>
</dbReference>
<keyword evidence="7" id="KW-1185">Reference proteome</keyword>
<keyword evidence="2 4" id="KW-0285">Flavoprotein</keyword>
<comment type="caution">
    <text evidence="6">The sequence shown here is derived from an EMBL/GenBank/DDBJ whole genome shotgun (WGS) entry which is preliminary data.</text>
</comment>
<proteinExistence type="inferred from homology"/>
<dbReference type="InterPro" id="IPR014729">
    <property type="entry name" value="Rossmann-like_a/b/a_fold"/>
</dbReference>
<dbReference type="InterPro" id="IPR036155">
    <property type="entry name" value="Crypto/Photolyase_N_sf"/>
</dbReference>
<evidence type="ECO:0000256" key="1">
    <source>
        <dbReference type="ARBA" id="ARBA00005862"/>
    </source>
</evidence>
<dbReference type="InterPro" id="IPR005101">
    <property type="entry name" value="Cryptochr/Photolyase_FAD-bd"/>
</dbReference>
<dbReference type="SUPFAM" id="SSF52425">
    <property type="entry name" value="Cryptochrome/photolyase, N-terminal domain"/>
    <property type="match status" value="1"/>
</dbReference>
<evidence type="ECO:0000256" key="2">
    <source>
        <dbReference type="ARBA" id="ARBA00022630"/>
    </source>
</evidence>
<evidence type="ECO:0000259" key="5">
    <source>
        <dbReference type="PROSITE" id="PS51645"/>
    </source>
</evidence>
<dbReference type="EMBL" id="BQMJ01000008">
    <property type="protein sequence ID" value="GJQ09345.1"/>
    <property type="molecule type" value="Genomic_DNA"/>
</dbReference>
<dbReference type="PANTHER" id="PTHR11455">
    <property type="entry name" value="CRYPTOCHROME"/>
    <property type="match status" value="1"/>
</dbReference>
<evidence type="ECO:0000256" key="3">
    <source>
        <dbReference type="ARBA" id="ARBA00022827"/>
    </source>
</evidence>
<protein>
    <recommendedName>
        <fullName evidence="5">Photolyase/cryptochrome alpha/beta domain-containing protein</fullName>
    </recommendedName>
</protein>
<dbReference type="Gene3D" id="3.40.50.620">
    <property type="entry name" value="HUPs"/>
    <property type="match status" value="1"/>
</dbReference>
<dbReference type="InterPro" id="IPR036134">
    <property type="entry name" value="Crypto/Photolyase_FAD-like_sf"/>
</dbReference>